<dbReference type="InterPro" id="IPR044094">
    <property type="entry name" value="AtsA-like_MBL-fold"/>
</dbReference>
<evidence type="ECO:0000313" key="4">
    <source>
        <dbReference type="Proteomes" id="UP000297737"/>
    </source>
</evidence>
<comment type="caution">
    <text evidence="3">The sequence shown here is derived from an EMBL/GenBank/DDBJ whole genome shotgun (WGS) entry which is preliminary data.</text>
</comment>
<protein>
    <submittedName>
        <fullName evidence="3">MBL fold metallo-hydrolase</fullName>
    </submittedName>
</protein>
<keyword evidence="1 3" id="KW-0378">Hydrolase</keyword>
<dbReference type="GO" id="GO:0042781">
    <property type="term" value="F:3'-tRNA processing endoribonuclease activity"/>
    <property type="evidence" value="ECO:0007669"/>
    <property type="project" value="TreeGrafter"/>
</dbReference>
<dbReference type="Gene3D" id="3.60.15.10">
    <property type="entry name" value="Ribonuclease Z/Hydroxyacylglutathione hydrolase-like"/>
    <property type="match status" value="1"/>
</dbReference>
<dbReference type="Proteomes" id="UP000297737">
    <property type="component" value="Unassembled WGS sequence"/>
</dbReference>
<organism evidence="3 4">
    <name type="scientific">Glacieibacterium arshaanense</name>
    <dbReference type="NCBI Taxonomy" id="2511025"/>
    <lineage>
        <taxon>Bacteria</taxon>
        <taxon>Pseudomonadati</taxon>
        <taxon>Pseudomonadota</taxon>
        <taxon>Alphaproteobacteria</taxon>
        <taxon>Sphingomonadales</taxon>
        <taxon>Sphingosinicellaceae</taxon>
        <taxon>Glacieibacterium</taxon>
    </lineage>
</organism>
<evidence type="ECO:0000256" key="1">
    <source>
        <dbReference type="ARBA" id="ARBA00022801"/>
    </source>
</evidence>
<feature type="domain" description="Metallo-beta-lactamase" evidence="2">
    <location>
        <begin position="71"/>
        <end position="279"/>
    </location>
</feature>
<dbReference type="Pfam" id="PF12706">
    <property type="entry name" value="Lactamase_B_2"/>
    <property type="match status" value="1"/>
</dbReference>
<evidence type="ECO:0000259" key="2">
    <source>
        <dbReference type="SMART" id="SM00849"/>
    </source>
</evidence>
<dbReference type="EMBL" id="SIHO01000002">
    <property type="protein sequence ID" value="TFU03042.1"/>
    <property type="molecule type" value="Genomic_DNA"/>
</dbReference>
<dbReference type="CDD" id="cd07719">
    <property type="entry name" value="arylsulfatase_AtsA-like_MBL-fold"/>
    <property type="match status" value="1"/>
</dbReference>
<sequence>MRTVTKVIASVAALAVVAGAVAYSQRGAIAQRMFVRGVTAAMATDPIKQLPDGLHVILCGAGSPLPDPTRAGPCVAVVAGQRLFVVDVGDGAVRKLGMMGINASRAEAVLLTHFHSDHIDGLGGFMLQHWGGGASKAPLPVHGPQGVEQVVAGFNEAYKLDSGYRIAHHGPGVMPPSGIGGVALPFQITQGGPSAVLIDTPDLKVTAFPVDHAPVEPAVGYKFVYKGRTVVISGDNKPSKRVEAEAKGADLLVHEALSPELVKIQETAALKGGRINLAHVFADIPGYHTSPTAAAAIAQAAGVKMLLLDHIVPGLPFKALEIPFVGDARSKFSGPLQVGHDGDRVSLPANSDKIETGSALRF</sequence>
<evidence type="ECO:0000313" key="3">
    <source>
        <dbReference type="EMBL" id="TFU03042.1"/>
    </source>
</evidence>
<dbReference type="SUPFAM" id="SSF56281">
    <property type="entry name" value="Metallo-hydrolase/oxidoreductase"/>
    <property type="match status" value="1"/>
</dbReference>
<dbReference type="PANTHER" id="PTHR46018">
    <property type="entry name" value="ZINC PHOSPHODIESTERASE ELAC PROTEIN 1"/>
    <property type="match status" value="1"/>
</dbReference>
<accession>A0A4Y9EM08</accession>
<gene>
    <name evidence="3" type="ORF">EUV02_07525</name>
</gene>
<reference evidence="3 4" key="1">
    <citation type="submission" date="2019-02" db="EMBL/GenBank/DDBJ databases">
        <title>Polymorphobacter sp. isolated from the lake at the Tibet of China.</title>
        <authorList>
            <person name="Li A."/>
        </authorList>
    </citation>
    <scope>NUCLEOTIDE SEQUENCE [LARGE SCALE GENOMIC DNA]</scope>
    <source>
        <strain evidence="3 4">DJ1R-1</strain>
    </source>
</reference>
<keyword evidence="4" id="KW-1185">Reference proteome</keyword>
<dbReference type="SMART" id="SM00849">
    <property type="entry name" value="Lactamase_B"/>
    <property type="match status" value="1"/>
</dbReference>
<dbReference type="AlphaFoldDB" id="A0A4Y9EM08"/>
<name>A0A4Y9EM08_9SPHN</name>
<dbReference type="InterPro" id="IPR001279">
    <property type="entry name" value="Metallo-B-lactamas"/>
</dbReference>
<dbReference type="PANTHER" id="PTHR46018:SF2">
    <property type="entry name" value="ZINC PHOSPHODIESTERASE ELAC PROTEIN 1"/>
    <property type="match status" value="1"/>
</dbReference>
<proteinExistence type="predicted"/>
<dbReference type="InterPro" id="IPR036866">
    <property type="entry name" value="RibonucZ/Hydroxyglut_hydro"/>
</dbReference>
<dbReference type="RefSeq" id="WP_135245634.1">
    <property type="nucleotide sequence ID" value="NZ_SIHO01000002.1"/>
</dbReference>
<dbReference type="OrthoDB" id="9803916at2"/>